<evidence type="ECO:0000256" key="10">
    <source>
        <dbReference type="SAM" id="MobiDB-lite"/>
    </source>
</evidence>
<evidence type="ECO:0000256" key="3">
    <source>
        <dbReference type="ARBA" id="ARBA00022679"/>
    </source>
</evidence>
<evidence type="ECO:0000256" key="9">
    <source>
        <dbReference type="RuleBase" id="RU361228"/>
    </source>
</evidence>
<evidence type="ECO:0000256" key="5">
    <source>
        <dbReference type="ARBA" id="ARBA00022737"/>
    </source>
</evidence>
<dbReference type="PANTHER" id="PTHR24166:SF48">
    <property type="entry name" value="PROTEIN VAPYRIN"/>
    <property type="match status" value="1"/>
</dbReference>
<proteinExistence type="inferred from homology"/>
<name>A0A7S2FL88_9EUKA</name>
<protein>
    <recommendedName>
        <fullName evidence="9">NAD(P)(+)--arginine ADP-ribosyltransferase</fullName>
        <ecNumber evidence="9">2.4.2.31</ecNumber>
    </recommendedName>
    <alternativeName>
        <fullName evidence="9">Mono(ADP-ribosyl)transferase</fullName>
    </alternativeName>
</protein>
<comment type="similarity">
    <text evidence="1 9">Belongs to the Arg-specific ADP-ribosyltransferase family.</text>
</comment>
<keyword evidence="2 9" id="KW-0328">Glycosyltransferase</keyword>
<accession>A0A7S2FL88</accession>
<sequence>MGKLDLERHLRGCFAAFWRKADLKYRFDALRSALLAFQDTNEPRSFIDVKRYMQMWLSDVTNFVPFKTPLQLEEENHAAKKAIEQEWDATAAELELKGHQPDEIEVRRKRWLAKLEHERVEAAKAQKEQDELTTFESLLATILVASQPPDQQIVGKSRTNEIDEKLTELCKALQDSFHSPPGLFLSRTLLDEPCIVQPDRVAAKAATTAKAKMNLSEIINMWPIVRRIIVGHPDERKRRKLITDEQDTQSLTHLLRKGLPIEAAPFGYSIIYLACAQGNQEVIEFVVHEGADLHALSKDHVLPIEVAAAMGEVNVVNQLLALGSYFGAAMHYAAAAGQMRVVQTLLDHGMDPCIAYISPGSMQEKTPLELAVLHEHAPVLNVLSRHLRKREDHDKVHDRFAEERLADMDMGRKSKEAKQKKEAEMQIMIGSRTLFDRERDRLPIHLQNSKVLQNLTSSSMEHGSGDTADGDASKDASNDNESHALEDFAHVRDYIEGVTTVKPTKLDAEDALGFTHLAYAALYNDADTARRLLELGSKHTMRNRHGFSAVLWAHWQGSHDFLKVLGEKVDQSATRLDGTDREAFEMLMHSSESSVDPVVTRLLKITPSDSSAASTAMASGDRSKRRHGSLSSKEMLEFEKEQLAQRQVASITDIQGIDQLLSMRVFDPSDIPQMSLEAYLLWLGTESEYAGLYPDKGMFKHNMPGFVNSCKACTMNVIAANAMPAGVTPIDIFALHLYTRVELYHHINRAFRSAPKNDRRVEAELALAQRLWRPVVWYIATAQSHLKPKPGLYFRGVNRLYSFLDLSSYRPQQMIKFPSFSSTTSDLRVAGRFMYSDRDISSMEGVIFKIWAKTPAAIDWCSYALREKEHLFNPETRFKVLAWYKATTANLWRGMRMEQRGHSSFLLSCDNVVDSVPLPLLQESTKEGQERELRAQLGDHQFLLIELEEVLLTEEEQLEMEEKKEQERFEALDGLKQAIADTADLLQSAVEGKAAGIAMVEADAAAVAAGGEAGELKVLNAVEAERVKVELQQEAKLKASRELLTQALLRAERLYYDSPMQIKAFVGQAQKRLRDLKRALMHIEVSKMSDTLQQFEPLLHEISRLSLEEVDEMRSARGGSNLSPVGGKGPSGGLLAVSAAGDLGYGGSSVGGGVVHDFEERLEQLKKLEDIVASNPSMSDEREAMQQVVEEVRERVRLCIDARRQRLKLPAERERFQAVLNEMKSMMKAYEASYQAAFGIIMKEPNARASLEEISNLARIANLKADGIFALELQRQKQQQAADGQDQQPSADQCYVTVRVDSVTGKPTFYQKTVDQSELFFHAAVVRQKVTRLLNERFESNITSTARLKQHTRIAEKAMLRDDEPGSVDRCCDVVRDMFKAATIREVCEAVKSMCEWEAIQIVRIKDRYDDAGKSEGGWRDCMINFVVKDMPHAHICELQVVHIAMLTSREGLHAHSIYNHTRNAIELQDLEDKLSKQTRANFG</sequence>
<evidence type="ECO:0000313" key="11">
    <source>
        <dbReference type="EMBL" id="CAD9399797.1"/>
    </source>
</evidence>
<evidence type="ECO:0000256" key="6">
    <source>
        <dbReference type="ARBA" id="ARBA00023043"/>
    </source>
</evidence>
<feature type="compositionally biased region" description="Low complexity" evidence="10">
    <location>
        <begin position="610"/>
        <end position="619"/>
    </location>
</feature>
<evidence type="ECO:0000256" key="2">
    <source>
        <dbReference type="ARBA" id="ARBA00022676"/>
    </source>
</evidence>
<dbReference type="EC" id="2.4.2.31" evidence="9"/>
<dbReference type="InterPro" id="IPR002110">
    <property type="entry name" value="Ankyrin_rpt"/>
</dbReference>
<comment type="catalytic activity">
    <reaction evidence="7 9">
        <text>L-arginyl-[protein] + NAD(+) = N(omega)-(ADP-D-ribosyl)-L-arginyl-[protein] + nicotinamide + H(+)</text>
        <dbReference type="Rhea" id="RHEA:19149"/>
        <dbReference type="Rhea" id="RHEA-COMP:10532"/>
        <dbReference type="Rhea" id="RHEA-COMP:15087"/>
        <dbReference type="ChEBI" id="CHEBI:15378"/>
        <dbReference type="ChEBI" id="CHEBI:17154"/>
        <dbReference type="ChEBI" id="CHEBI:29965"/>
        <dbReference type="ChEBI" id="CHEBI:57540"/>
        <dbReference type="ChEBI" id="CHEBI:142554"/>
        <dbReference type="EC" id="2.4.2.31"/>
    </reaction>
</comment>
<dbReference type="Gene3D" id="1.25.40.20">
    <property type="entry name" value="Ankyrin repeat-containing domain"/>
    <property type="match status" value="2"/>
</dbReference>
<dbReference type="SMART" id="SM00248">
    <property type="entry name" value="ANK"/>
    <property type="match status" value="4"/>
</dbReference>
<keyword evidence="5" id="KW-0677">Repeat</keyword>
<evidence type="ECO:0000256" key="8">
    <source>
        <dbReference type="PROSITE-ProRule" id="PRU00023"/>
    </source>
</evidence>
<keyword evidence="6 8" id="KW-0040">ANK repeat</keyword>
<feature type="repeat" description="ANK" evidence="8">
    <location>
        <begin position="266"/>
        <end position="298"/>
    </location>
</feature>
<reference evidence="11" key="1">
    <citation type="submission" date="2021-01" db="EMBL/GenBank/DDBJ databases">
        <authorList>
            <person name="Corre E."/>
            <person name="Pelletier E."/>
            <person name="Niang G."/>
            <person name="Scheremetjew M."/>
            <person name="Finn R."/>
            <person name="Kale V."/>
            <person name="Holt S."/>
            <person name="Cochrane G."/>
            <person name="Meng A."/>
            <person name="Brown T."/>
            <person name="Cohen L."/>
        </authorList>
    </citation>
    <scope>NUCLEOTIDE SEQUENCE</scope>
    <source>
        <strain evidence="11">UTEX LB 985</strain>
    </source>
</reference>
<keyword evidence="4" id="KW-0548">Nucleotidyltransferase</keyword>
<evidence type="ECO:0000256" key="7">
    <source>
        <dbReference type="ARBA" id="ARBA00047597"/>
    </source>
</evidence>
<keyword evidence="9" id="KW-0520">NAD</keyword>
<feature type="region of interest" description="Disordered" evidence="10">
    <location>
        <begin position="453"/>
        <end position="480"/>
    </location>
</feature>
<dbReference type="Gene3D" id="3.90.176.10">
    <property type="entry name" value="Toxin ADP-ribosyltransferase, Chain A, domain 1"/>
    <property type="match status" value="1"/>
</dbReference>
<dbReference type="GO" id="GO:0016779">
    <property type="term" value="F:nucleotidyltransferase activity"/>
    <property type="evidence" value="ECO:0007669"/>
    <property type="project" value="UniProtKB-KW"/>
</dbReference>
<dbReference type="EMBL" id="HBGU01004312">
    <property type="protein sequence ID" value="CAD9399797.1"/>
    <property type="molecule type" value="Transcribed_RNA"/>
</dbReference>
<keyword evidence="9" id="KW-0521">NADP</keyword>
<gene>
    <name evidence="11" type="ORF">CBRE1094_LOCUS2317</name>
</gene>
<dbReference type="GO" id="GO:0106274">
    <property type="term" value="F:NAD+-protein-arginine ADP-ribosyltransferase activity"/>
    <property type="evidence" value="ECO:0007669"/>
    <property type="project" value="UniProtKB-EC"/>
</dbReference>
<dbReference type="SUPFAM" id="SSF56399">
    <property type="entry name" value="ADP-ribosylation"/>
    <property type="match status" value="1"/>
</dbReference>
<organism evidence="11">
    <name type="scientific">Haptolina brevifila</name>
    <dbReference type="NCBI Taxonomy" id="156173"/>
    <lineage>
        <taxon>Eukaryota</taxon>
        <taxon>Haptista</taxon>
        <taxon>Haptophyta</taxon>
        <taxon>Prymnesiophyceae</taxon>
        <taxon>Prymnesiales</taxon>
        <taxon>Prymnesiaceae</taxon>
        <taxon>Haptolina</taxon>
    </lineage>
</organism>
<dbReference type="InterPro" id="IPR000768">
    <property type="entry name" value="ART"/>
</dbReference>
<dbReference type="PANTHER" id="PTHR24166">
    <property type="entry name" value="ROLLING PEBBLES, ISOFORM B"/>
    <property type="match status" value="1"/>
</dbReference>
<dbReference type="SUPFAM" id="SSF48403">
    <property type="entry name" value="Ankyrin repeat"/>
    <property type="match status" value="1"/>
</dbReference>
<feature type="region of interest" description="Disordered" evidence="10">
    <location>
        <begin position="610"/>
        <end position="631"/>
    </location>
</feature>
<keyword evidence="3 9" id="KW-0808">Transferase</keyword>
<evidence type="ECO:0000256" key="4">
    <source>
        <dbReference type="ARBA" id="ARBA00022695"/>
    </source>
</evidence>
<evidence type="ECO:0000256" key="1">
    <source>
        <dbReference type="ARBA" id="ARBA00009558"/>
    </source>
</evidence>
<dbReference type="Pfam" id="PF01129">
    <property type="entry name" value="ART"/>
    <property type="match status" value="1"/>
</dbReference>
<dbReference type="PROSITE" id="PS50297">
    <property type="entry name" value="ANK_REP_REGION"/>
    <property type="match status" value="1"/>
</dbReference>
<feature type="compositionally biased region" description="Basic and acidic residues" evidence="10">
    <location>
        <begin position="471"/>
        <end position="480"/>
    </location>
</feature>
<dbReference type="InterPro" id="IPR050889">
    <property type="entry name" value="Dendritic_Spine_Reg/Scaffold"/>
</dbReference>
<dbReference type="InterPro" id="IPR036770">
    <property type="entry name" value="Ankyrin_rpt-contain_sf"/>
</dbReference>
<dbReference type="PROSITE" id="PS50088">
    <property type="entry name" value="ANK_REPEAT"/>
    <property type="match status" value="1"/>
</dbReference>